<protein>
    <submittedName>
        <fullName evidence="6">U4/U6 small nuclear ribonucleoprotein Prp4 (Contains WD40 repeats)</fullName>
    </submittedName>
</protein>
<feature type="compositionally biased region" description="Low complexity" evidence="4">
    <location>
        <begin position="461"/>
        <end position="472"/>
    </location>
</feature>
<dbReference type="Pfam" id="PF08799">
    <property type="entry name" value="PRP4"/>
    <property type="match status" value="1"/>
</dbReference>
<dbReference type="InterPro" id="IPR014906">
    <property type="entry name" value="PRP4-like"/>
</dbReference>
<dbReference type="Pfam" id="PF00400">
    <property type="entry name" value="WD40"/>
    <property type="match status" value="7"/>
</dbReference>
<dbReference type="EMBL" id="LN483157">
    <property type="protein sequence ID" value="CED83968.1"/>
    <property type="molecule type" value="Genomic_DNA"/>
</dbReference>
<dbReference type="AlphaFoldDB" id="A0A0F7SVI7"/>
<organism evidence="6">
    <name type="scientific">Phaffia rhodozyma</name>
    <name type="common">Yeast</name>
    <name type="synonym">Xanthophyllomyces dendrorhous</name>
    <dbReference type="NCBI Taxonomy" id="264483"/>
    <lineage>
        <taxon>Eukaryota</taxon>
        <taxon>Fungi</taxon>
        <taxon>Dikarya</taxon>
        <taxon>Basidiomycota</taxon>
        <taxon>Agaricomycotina</taxon>
        <taxon>Tremellomycetes</taxon>
        <taxon>Cystofilobasidiales</taxon>
        <taxon>Mrakiaceae</taxon>
        <taxon>Phaffia</taxon>
    </lineage>
</organism>
<dbReference type="InterPro" id="IPR036285">
    <property type="entry name" value="PRP4-like_sf"/>
</dbReference>
<accession>A0A0F7SVI7</accession>
<dbReference type="InterPro" id="IPR001680">
    <property type="entry name" value="WD40_rpt"/>
</dbReference>
<dbReference type="SMART" id="SM00500">
    <property type="entry name" value="SFM"/>
    <property type="match status" value="1"/>
</dbReference>
<evidence type="ECO:0000256" key="1">
    <source>
        <dbReference type="ARBA" id="ARBA00022574"/>
    </source>
</evidence>
<dbReference type="InterPro" id="IPR015943">
    <property type="entry name" value="WD40/YVTN_repeat-like_dom_sf"/>
</dbReference>
<dbReference type="Gene3D" id="4.10.280.110">
    <property type="entry name" value="Pre-mRNA processing factor 4 domain"/>
    <property type="match status" value="1"/>
</dbReference>
<feature type="repeat" description="WD" evidence="3">
    <location>
        <begin position="277"/>
        <end position="318"/>
    </location>
</feature>
<keyword evidence="1 3" id="KW-0853">WD repeat</keyword>
<dbReference type="Gene3D" id="2.130.10.10">
    <property type="entry name" value="YVTN repeat-like/Quinoprotein amine dehydrogenase"/>
    <property type="match status" value="3"/>
</dbReference>
<feature type="repeat" description="WD" evidence="3">
    <location>
        <begin position="361"/>
        <end position="402"/>
    </location>
</feature>
<dbReference type="GO" id="GO:0030621">
    <property type="term" value="F:U4 snRNA binding"/>
    <property type="evidence" value="ECO:0007669"/>
    <property type="project" value="TreeGrafter"/>
</dbReference>
<feature type="region of interest" description="Disordered" evidence="4">
    <location>
        <begin position="427"/>
        <end position="476"/>
    </location>
</feature>
<evidence type="ECO:0000259" key="5">
    <source>
        <dbReference type="SMART" id="SM00500"/>
    </source>
</evidence>
<dbReference type="InterPro" id="IPR020472">
    <property type="entry name" value="WD40_PAC1"/>
</dbReference>
<proteinExistence type="predicted"/>
<feature type="repeat" description="WD" evidence="3">
    <location>
        <begin position="227"/>
        <end position="276"/>
    </location>
</feature>
<dbReference type="GO" id="GO:0017070">
    <property type="term" value="F:U6 snRNA binding"/>
    <property type="evidence" value="ECO:0007669"/>
    <property type="project" value="TreeGrafter"/>
</dbReference>
<feature type="domain" description="Pre-mRNA processing factor 4 (PRP4)-like" evidence="5">
    <location>
        <begin position="54"/>
        <end position="107"/>
    </location>
</feature>
<feature type="repeat" description="WD" evidence="3">
    <location>
        <begin position="319"/>
        <end position="360"/>
    </location>
</feature>
<reference evidence="6" key="1">
    <citation type="submission" date="2014-08" db="EMBL/GenBank/DDBJ databases">
        <authorList>
            <person name="Sharma Rahul"/>
            <person name="Thines Marco"/>
        </authorList>
    </citation>
    <scope>NUCLEOTIDE SEQUENCE</scope>
</reference>
<dbReference type="InterPro" id="IPR019775">
    <property type="entry name" value="WD40_repeat_CS"/>
</dbReference>
<sequence length="547" mass="59589">MSASNPSGQDVDLDALMEEETETYGGDRLQEDNAAILEELERKKRARKLANVPTDDRKVRAKLREMGEPITLFGEGAADRYARLRYVMSQIQVAKEGLEGMDGQESDGDSSSSDGEESDEEFYTEPSLPDQLLAARKKIAAYSLPISARRLKKQRVESALPIGRILEVRKKTYKDLKTMQLLGSQIGDTRPISLTRFSPNSKLIATASWTGTAKVFDVPNLNEKSVFKGHDTHCRGLAWHPKATLSLGSESVNLATGGGEGTVKLWSLDSPTPLRTLEGHAAPVARVAFHPSGDYLASASFDGSWRLWDTETGEELLLQEGHSKEVYAVGWQDDGGLVATGGLDGIGRVWDARTGRTVWVLDGHVRQITALDWSPNGYQLATGSADDSIKIWDIRKLGCTYTIPAHRSLVSDLKFFRSISERHSLLSLPTTEPTPTSTSIKTESSEANMDVSMDGEPTNGSSSNLDSSTHSSANTLTPHINRSGLYLTSAGYDSTIKIWSSDDWQLVKSITTDSGKVMSVDVDGEGTFMVSGSANRNFQLYGGEGSL</sequence>
<dbReference type="PANTHER" id="PTHR19846">
    <property type="entry name" value="WD40 REPEAT PROTEIN"/>
    <property type="match status" value="1"/>
</dbReference>
<feature type="compositionally biased region" description="Low complexity" evidence="4">
    <location>
        <begin position="427"/>
        <end position="446"/>
    </location>
</feature>
<name>A0A0F7SVI7_PHARH</name>
<dbReference type="PROSITE" id="PS50294">
    <property type="entry name" value="WD_REPEATS_REGION"/>
    <property type="match status" value="3"/>
</dbReference>
<dbReference type="PANTHER" id="PTHR19846:SF0">
    <property type="entry name" value="PRE-MRNA PROCESSING FACTOR 4"/>
    <property type="match status" value="1"/>
</dbReference>
<keyword evidence="6" id="KW-0687">Ribonucleoprotein</keyword>
<dbReference type="SUPFAM" id="SSF158230">
    <property type="entry name" value="PRP4-like"/>
    <property type="match status" value="1"/>
</dbReference>
<keyword evidence="2" id="KW-0677">Repeat</keyword>
<dbReference type="PROSITE" id="PS50082">
    <property type="entry name" value="WD_REPEATS_2"/>
    <property type="match status" value="4"/>
</dbReference>
<dbReference type="GO" id="GO:0000398">
    <property type="term" value="P:mRNA splicing, via spliceosome"/>
    <property type="evidence" value="ECO:0007669"/>
    <property type="project" value="TreeGrafter"/>
</dbReference>
<dbReference type="PROSITE" id="PS00678">
    <property type="entry name" value="WD_REPEATS_1"/>
    <property type="match status" value="2"/>
</dbReference>
<dbReference type="InterPro" id="IPR036322">
    <property type="entry name" value="WD40_repeat_dom_sf"/>
</dbReference>
<evidence type="ECO:0000256" key="2">
    <source>
        <dbReference type="ARBA" id="ARBA00022737"/>
    </source>
</evidence>
<evidence type="ECO:0000256" key="4">
    <source>
        <dbReference type="SAM" id="MobiDB-lite"/>
    </source>
</evidence>
<evidence type="ECO:0000256" key="3">
    <source>
        <dbReference type="PROSITE-ProRule" id="PRU00221"/>
    </source>
</evidence>
<feature type="compositionally biased region" description="Acidic residues" evidence="4">
    <location>
        <begin position="102"/>
        <end position="123"/>
    </location>
</feature>
<dbReference type="SUPFAM" id="SSF50978">
    <property type="entry name" value="WD40 repeat-like"/>
    <property type="match status" value="1"/>
</dbReference>
<dbReference type="GO" id="GO:0046540">
    <property type="term" value="C:U4/U6 x U5 tri-snRNP complex"/>
    <property type="evidence" value="ECO:0007669"/>
    <property type="project" value="TreeGrafter"/>
</dbReference>
<dbReference type="CDD" id="cd00200">
    <property type="entry name" value="WD40"/>
    <property type="match status" value="1"/>
</dbReference>
<dbReference type="PRINTS" id="PR00320">
    <property type="entry name" value="GPROTEINBRPT"/>
</dbReference>
<dbReference type="SMART" id="SM00320">
    <property type="entry name" value="WD40"/>
    <property type="match status" value="7"/>
</dbReference>
<feature type="region of interest" description="Disordered" evidence="4">
    <location>
        <begin position="97"/>
        <end position="127"/>
    </location>
</feature>
<evidence type="ECO:0000313" key="6">
    <source>
        <dbReference type="EMBL" id="CED83968.1"/>
    </source>
</evidence>